<dbReference type="InterPro" id="IPR000595">
    <property type="entry name" value="cNMP-bd_dom"/>
</dbReference>
<organism evidence="6 7">
    <name type="scientific">Malus baccata</name>
    <name type="common">Siberian crab apple</name>
    <name type="synonym">Pyrus baccata</name>
    <dbReference type="NCBI Taxonomy" id="106549"/>
    <lineage>
        <taxon>Eukaryota</taxon>
        <taxon>Viridiplantae</taxon>
        <taxon>Streptophyta</taxon>
        <taxon>Embryophyta</taxon>
        <taxon>Tracheophyta</taxon>
        <taxon>Spermatophyta</taxon>
        <taxon>Magnoliopsida</taxon>
        <taxon>eudicotyledons</taxon>
        <taxon>Gunneridae</taxon>
        <taxon>Pentapetalae</taxon>
        <taxon>rosids</taxon>
        <taxon>fabids</taxon>
        <taxon>Rosales</taxon>
        <taxon>Rosaceae</taxon>
        <taxon>Amygdaloideae</taxon>
        <taxon>Maleae</taxon>
        <taxon>Malus</taxon>
    </lineage>
</organism>
<dbReference type="GO" id="GO:0016020">
    <property type="term" value="C:membrane"/>
    <property type="evidence" value="ECO:0007669"/>
    <property type="project" value="UniProtKB-SubCell"/>
</dbReference>
<accession>A0A540N010</accession>
<dbReference type="SUPFAM" id="SSF81324">
    <property type="entry name" value="Voltage-gated potassium channels"/>
    <property type="match status" value="1"/>
</dbReference>
<dbReference type="PANTHER" id="PTHR45651">
    <property type="entry name" value="CYCLIC NUCLEOTIDE-GATED ION CHANNEL 15-RELATED-RELATED"/>
    <property type="match status" value="1"/>
</dbReference>
<feature type="transmembrane region" description="Helical" evidence="4">
    <location>
        <begin position="197"/>
        <end position="215"/>
    </location>
</feature>
<keyword evidence="2" id="KW-0407">Ion channel</keyword>
<keyword evidence="7" id="KW-1185">Reference proteome</keyword>
<name>A0A540N010_MALBA</name>
<dbReference type="EMBL" id="VIEB01000149">
    <property type="protein sequence ID" value="TQE03843.1"/>
    <property type="molecule type" value="Genomic_DNA"/>
</dbReference>
<keyword evidence="4" id="KW-0812">Transmembrane</keyword>
<dbReference type="InterPro" id="IPR014710">
    <property type="entry name" value="RmlC-like_jellyroll"/>
</dbReference>
<evidence type="ECO:0000313" key="6">
    <source>
        <dbReference type="EMBL" id="TQE03843.1"/>
    </source>
</evidence>
<keyword evidence="1" id="KW-0406">Ion transport</keyword>
<evidence type="ECO:0000259" key="5">
    <source>
        <dbReference type="PROSITE" id="PS50042"/>
    </source>
</evidence>
<reference evidence="6 7" key="1">
    <citation type="journal article" date="2019" name="G3 (Bethesda)">
        <title>Sequencing of a Wild Apple (Malus baccata) Genome Unravels the Differences Between Cultivated and Wild Apple Species Regarding Disease Resistance and Cold Tolerance.</title>
        <authorList>
            <person name="Chen X."/>
        </authorList>
    </citation>
    <scope>NUCLEOTIDE SEQUENCE [LARGE SCALE GENOMIC DNA]</scope>
    <source>
        <strain evidence="7">cv. Shandingzi</strain>
        <tissue evidence="6">Leaves</tissue>
    </source>
</reference>
<dbReference type="STRING" id="106549.A0A540N010"/>
<protein>
    <recommendedName>
        <fullName evidence="5">Cyclic nucleotide-binding domain-containing protein</fullName>
    </recommendedName>
</protein>
<dbReference type="CDD" id="cd00038">
    <property type="entry name" value="CAP_ED"/>
    <property type="match status" value="1"/>
</dbReference>
<dbReference type="GO" id="GO:0034220">
    <property type="term" value="P:monoatomic ion transmembrane transport"/>
    <property type="evidence" value="ECO:0007669"/>
    <property type="project" value="UniProtKB-KW"/>
</dbReference>
<feature type="transmembrane region" description="Helical" evidence="4">
    <location>
        <begin position="227"/>
        <end position="245"/>
    </location>
</feature>
<dbReference type="PROSITE" id="PS50042">
    <property type="entry name" value="CNMP_BINDING_3"/>
    <property type="match status" value="1"/>
</dbReference>
<keyword evidence="1" id="KW-0813">Transport</keyword>
<sequence>MMKISNEDPADGNIKLSFRRGYYSGDLPTTINSATTSTDAEDSDQTEEKKNEENIPPKNLIFVIACMVAISIDPLFLYIPIIDGESKCLGVDKKLRIVTLLFRSLIDITYIVHITYQIRQAIKSALPEDQSHPNEQTVTSSTWKSKFFDLFERRDKTFEFSWTSIIIDVLAVLPIPQVLLGAVYFKMGGSRYLDNIKIVNFFLLVQYLPRFYEIYLAATKFRKNTPVWIKGAFNFFLYIMLVMYLEPFGTSSLLNGKQRVGTRHAETLQDNCLLWEEEKKVQEPKRKIIMEGLRAWLSENNLRPDLEKKVVKNIKQAIELDKDADVDNLFSLLPRSTRLELKRSLFKPMIKLPRLRNMDEKVREMICDYLKPVVYHQNTIVRRTGEPFDSILFVTEGIVWVYSTGDGSQQTGMMNQFLQKGDVYGDEELLSWTTSHSGSPSFTNLPFSKENAKCHTKVQGFALSAMDLKTVVSKCGDFWNPSKTTTLVLV</sequence>
<feature type="transmembrane region" description="Helical" evidence="4">
    <location>
        <begin position="160"/>
        <end position="185"/>
    </location>
</feature>
<evidence type="ECO:0000256" key="4">
    <source>
        <dbReference type="SAM" id="Phobius"/>
    </source>
</evidence>
<dbReference type="Proteomes" id="UP000315295">
    <property type="component" value="Unassembled WGS sequence"/>
</dbReference>
<dbReference type="Gene3D" id="2.60.120.10">
    <property type="entry name" value="Jelly Rolls"/>
    <property type="match status" value="1"/>
</dbReference>
<feature type="domain" description="Cyclic nucleotide-binding" evidence="5">
    <location>
        <begin position="354"/>
        <end position="440"/>
    </location>
</feature>
<keyword evidence="4" id="KW-0472">Membrane</keyword>
<dbReference type="PANTHER" id="PTHR45651:SF68">
    <property type="entry name" value="ION TRANSPORT DOMAIN-CONTAINING PROTEIN"/>
    <property type="match status" value="1"/>
</dbReference>
<keyword evidence="4" id="KW-1133">Transmembrane helix</keyword>
<feature type="region of interest" description="Disordered" evidence="3">
    <location>
        <begin position="29"/>
        <end position="52"/>
    </location>
</feature>
<evidence type="ECO:0000256" key="1">
    <source>
        <dbReference type="ARBA" id="ARBA00023286"/>
    </source>
</evidence>
<keyword evidence="1" id="KW-1071">Ligand-gated ion channel</keyword>
<comment type="caution">
    <text evidence="6">The sequence shown here is derived from an EMBL/GenBank/DDBJ whole genome shotgun (WGS) entry which is preliminary data.</text>
</comment>
<dbReference type="SUPFAM" id="SSF51206">
    <property type="entry name" value="cAMP-binding domain-like"/>
    <property type="match status" value="1"/>
</dbReference>
<feature type="transmembrane region" description="Helical" evidence="4">
    <location>
        <begin position="60"/>
        <end position="79"/>
    </location>
</feature>
<dbReference type="AlphaFoldDB" id="A0A540N010"/>
<evidence type="ECO:0000256" key="3">
    <source>
        <dbReference type="SAM" id="MobiDB-lite"/>
    </source>
</evidence>
<gene>
    <name evidence="6" type="ORF">C1H46_010507</name>
</gene>
<dbReference type="InterPro" id="IPR018490">
    <property type="entry name" value="cNMP-bd_dom_sf"/>
</dbReference>
<evidence type="ECO:0000313" key="7">
    <source>
        <dbReference type="Proteomes" id="UP000315295"/>
    </source>
</evidence>
<evidence type="ECO:0000256" key="2">
    <source>
        <dbReference type="ARBA" id="ARBA00023303"/>
    </source>
</evidence>
<feature type="compositionally biased region" description="Polar residues" evidence="3">
    <location>
        <begin position="29"/>
        <end position="38"/>
    </location>
</feature>
<proteinExistence type="predicted"/>